<proteinExistence type="predicted"/>
<accession>A0A0E9RM23</accession>
<reference evidence="1" key="2">
    <citation type="journal article" date="2015" name="Fish Shellfish Immunol.">
        <title>Early steps in the European eel (Anguilla anguilla)-Vibrio vulnificus interaction in the gills: Role of the RtxA13 toxin.</title>
        <authorList>
            <person name="Callol A."/>
            <person name="Pajuelo D."/>
            <person name="Ebbesson L."/>
            <person name="Teles M."/>
            <person name="MacKenzie S."/>
            <person name="Amaro C."/>
        </authorList>
    </citation>
    <scope>NUCLEOTIDE SEQUENCE</scope>
</reference>
<name>A0A0E9RM23_ANGAN</name>
<organism evidence="1">
    <name type="scientific">Anguilla anguilla</name>
    <name type="common">European freshwater eel</name>
    <name type="synonym">Muraena anguilla</name>
    <dbReference type="NCBI Taxonomy" id="7936"/>
    <lineage>
        <taxon>Eukaryota</taxon>
        <taxon>Metazoa</taxon>
        <taxon>Chordata</taxon>
        <taxon>Craniata</taxon>
        <taxon>Vertebrata</taxon>
        <taxon>Euteleostomi</taxon>
        <taxon>Actinopterygii</taxon>
        <taxon>Neopterygii</taxon>
        <taxon>Teleostei</taxon>
        <taxon>Anguilliformes</taxon>
        <taxon>Anguillidae</taxon>
        <taxon>Anguilla</taxon>
    </lineage>
</organism>
<reference evidence="1" key="1">
    <citation type="submission" date="2014-11" db="EMBL/GenBank/DDBJ databases">
        <authorList>
            <person name="Amaro Gonzalez C."/>
        </authorList>
    </citation>
    <scope>NUCLEOTIDE SEQUENCE</scope>
</reference>
<evidence type="ECO:0000313" key="1">
    <source>
        <dbReference type="EMBL" id="JAH29505.1"/>
    </source>
</evidence>
<protein>
    <submittedName>
        <fullName evidence="1">Uncharacterized protein</fullName>
    </submittedName>
</protein>
<dbReference type="EMBL" id="GBXM01079072">
    <property type="protein sequence ID" value="JAH29505.1"/>
    <property type="molecule type" value="Transcribed_RNA"/>
</dbReference>
<sequence length="15" mass="1700">MRASIFLPFTLLCTS</sequence>